<dbReference type="EMBL" id="KI690272">
    <property type="protein sequence ID" value="ETK70645.1"/>
    <property type="molecule type" value="Genomic_DNA"/>
</dbReference>
<dbReference type="EMBL" id="KI677064">
    <property type="protein sequence ID" value="ETL24144.1"/>
    <property type="molecule type" value="Genomic_DNA"/>
</dbReference>
<reference evidence="2" key="1">
    <citation type="submission" date="2013-11" db="EMBL/GenBank/DDBJ databases">
        <title>The Genome Sequence of Phytophthora parasitica CJ02B3.</title>
        <authorList>
            <consortium name="The Broad Institute Genomics Platform"/>
            <person name="Russ C."/>
            <person name="Tyler B."/>
            <person name="Panabieres F."/>
            <person name="Shan W."/>
            <person name="Tripathy S."/>
            <person name="Grunwald N."/>
            <person name="Machado M."/>
            <person name="Johnson C.S."/>
            <person name="Arredondo F."/>
            <person name="Hong C."/>
            <person name="Coffey M."/>
            <person name="Young S.K."/>
            <person name="Zeng Q."/>
            <person name="Gargeya S."/>
            <person name="Fitzgerald M."/>
            <person name="Abouelleil A."/>
            <person name="Alvarado L."/>
            <person name="Chapman S.B."/>
            <person name="Gainer-Dewar J."/>
            <person name="Goldberg J."/>
            <person name="Griggs A."/>
            <person name="Gujja S."/>
            <person name="Hansen M."/>
            <person name="Howarth C."/>
            <person name="Imamovic A."/>
            <person name="Ireland A."/>
            <person name="Larimer J."/>
            <person name="McCowan C."/>
            <person name="Murphy C."/>
            <person name="Pearson M."/>
            <person name="Poon T.W."/>
            <person name="Priest M."/>
            <person name="Roberts A."/>
            <person name="Saif S."/>
            <person name="Shea T."/>
            <person name="Sykes S."/>
            <person name="Wortman J."/>
            <person name="Nusbaum C."/>
            <person name="Birren B."/>
        </authorList>
    </citation>
    <scope>NUCLEOTIDE SEQUENCE [LARGE SCALE GENOMIC DNA]</scope>
    <source>
        <strain evidence="2">CJ02B3</strain>
    </source>
</reference>
<accession>W2HQA5</accession>
<feature type="compositionally biased region" description="Basic and acidic residues" evidence="1">
    <location>
        <begin position="8"/>
        <end position="27"/>
    </location>
</feature>
<dbReference type="Proteomes" id="UP000053864">
    <property type="component" value="Unassembled WGS sequence"/>
</dbReference>
<organism evidence="3">
    <name type="scientific">Phytophthora nicotianae</name>
    <name type="common">Potato buckeye rot agent</name>
    <name type="synonym">Phytophthora parasitica</name>
    <dbReference type="NCBI Taxonomy" id="4792"/>
    <lineage>
        <taxon>Eukaryota</taxon>
        <taxon>Sar</taxon>
        <taxon>Stramenopiles</taxon>
        <taxon>Oomycota</taxon>
        <taxon>Peronosporomycetes</taxon>
        <taxon>Peronosporales</taxon>
        <taxon>Peronosporaceae</taxon>
        <taxon>Phytophthora</taxon>
    </lineage>
</organism>
<evidence type="ECO:0000313" key="2">
    <source>
        <dbReference type="EMBL" id="ETK70645.1"/>
    </source>
</evidence>
<dbReference type="AlphaFoldDB" id="W2HQA5"/>
<evidence type="ECO:0000313" key="3">
    <source>
        <dbReference type="EMBL" id="ETL24144.1"/>
    </source>
</evidence>
<protein>
    <submittedName>
        <fullName evidence="3">Uncharacterized protein</fullName>
    </submittedName>
</protein>
<gene>
    <name evidence="2" type="ORF">L915_22029</name>
    <name evidence="3" type="ORF">L916_21843</name>
</gene>
<sequence length="44" mass="5090">MSPMPGSIEEKVTVAEDAAETTHERDTNHKKRKSRQMWGCWRSS</sequence>
<feature type="region of interest" description="Disordered" evidence="1">
    <location>
        <begin position="1"/>
        <end position="44"/>
    </location>
</feature>
<name>W2HQA5_PHYNI</name>
<dbReference type="Proteomes" id="UP000053236">
    <property type="component" value="Unassembled WGS sequence"/>
</dbReference>
<proteinExistence type="predicted"/>
<evidence type="ECO:0000256" key="1">
    <source>
        <dbReference type="SAM" id="MobiDB-lite"/>
    </source>
</evidence>
<reference evidence="3" key="2">
    <citation type="submission" date="2013-11" db="EMBL/GenBank/DDBJ databases">
        <title>The Genome Sequence of Phytophthora parasitica CJ05E6.</title>
        <authorList>
            <consortium name="The Broad Institute Genomics Platform"/>
            <person name="Russ C."/>
            <person name="Tyler B."/>
            <person name="Panabieres F."/>
            <person name="Shan W."/>
            <person name="Tripathy S."/>
            <person name="Grunwald N."/>
            <person name="Machado M."/>
            <person name="Johnson C.S."/>
            <person name="Arredondo F."/>
            <person name="Hong C."/>
            <person name="Coffey M."/>
            <person name="Young S.K."/>
            <person name="Zeng Q."/>
            <person name="Gargeya S."/>
            <person name="Fitzgerald M."/>
            <person name="Abouelleil A."/>
            <person name="Alvarado L."/>
            <person name="Chapman S.B."/>
            <person name="Gainer-Dewar J."/>
            <person name="Goldberg J."/>
            <person name="Griggs A."/>
            <person name="Gujja S."/>
            <person name="Hansen M."/>
            <person name="Howarth C."/>
            <person name="Imamovic A."/>
            <person name="Ireland A."/>
            <person name="Larimer J."/>
            <person name="McCowan C."/>
            <person name="Murphy C."/>
            <person name="Pearson M."/>
            <person name="Poon T.W."/>
            <person name="Priest M."/>
            <person name="Roberts A."/>
            <person name="Saif S."/>
            <person name="Shea T."/>
            <person name="Sykes S."/>
            <person name="Wortman J."/>
            <person name="Nusbaum C."/>
            <person name="Birren B."/>
        </authorList>
    </citation>
    <scope>NUCLEOTIDE SEQUENCE [LARGE SCALE GENOMIC DNA]</scope>
    <source>
        <strain evidence="3">CJ05E6</strain>
    </source>
</reference>